<dbReference type="Pfam" id="PF06144">
    <property type="entry name" value="DNA_pol3_delta"/>
    <property type="match status" value="1"/>
</dbReference>
<dbReference type="EC" id="2.7.7.7" evidence="1"/>
<dbReference type="NCBIfam" id="TIGR01128">
    <property type="entry name" value="holA"/>
    <property type="match status" value="1"/>
</dbReference>
<evidence type="ECO:0000256" key="3">
    <source>
        <dbReference type="ARBA" id="ARBA00022679"/>
    </source>
</evidence>
<dbReference type="SUPFAM" id="SSF52540">
    <property type="entry name" value="P-loop containing nucleoside triphosphate hydrolases"/>
    <property type="match status" value="1"/>
</dbReference>
<evidence type="ECO:0000259" key="10">
    <source>
        <dbReference type="Pfam" id="PF21694"/>
    </source>
</evidence>
<dbReference type="EMBL" id="CP060696">
    <property type="protein sequence ID" value="QNO19118.1"/>
    <property type="molecule type" value="Genomic_DNA"/>
</dbReference>
<evidence type="ECO:0000256" key="2">
    <source>
        <dbReference type="ARBA" id="ARBA00017703"/>
    </source>
</evidence>
<evidence type="ECO:0000256" key="4">
    <source>
        <dbReference type="ARBA" id="ARBA00022695"/>
    </source>
</evidence>
<keyword evidence="12" id="KW-1185">Reference proteome</keyword>
<dbReference type="RefSeq" id="WP_212508187.1">
    <property type="nucleotide sequence ID" value="NZ_CP060696.1"/>
</dbReference>
<dbReference type="Gene3D" id="1.10.8.60">
    <property type="match status" value="1"/>
</dbReference>
<dbReference type="KEGG" id="caml:H6X83_05780"/>
<keyword evidence="4 11" id="KW-0548">Nucleotidyltransferase</keyword>
<dbReference type="Gene3D" id="1.20.272.10">
    <property type="match status" value="1"/>
</dbReference>
<keyword evidence="6" id="KW-0239">DNA-directed DNA polymerase</keyword>
<dbReference type="AlphaFoldDB" id="A0A7G9WKA6"/>
<evidence type="ECO:0000256" key="5">
    <source>
        <dbReference type="ARBA" id="ARBA00022705"/>
    </source>
</evidence>
<dbReference type="SUPFAM" id="SSF48019">
    <property type="entry name" value="post-AAA+ oligomerization domain-like"/>
    <property type="match status" value="1"/>
</dbReference>
<dbReference type="GO" id="GO:0003677">
    <property type="term" value="F:DNA binding"/>
    <property type="evidence" value="ECO:0007669"/>
    <property type="project" value="InterPro"/>
</dbReference>
<evidence type="ECO:0000256" key="1">
    <source>
        <dbReference type="ARBA" id="ARBA00012417"/>
    </source>
</evidence>
<dbReference type="GO" id="GO:0003887">
    <property type="term" value="F:DNA-directed DNA polymerase activity"/>
    <property type="evidence" value="ECO:0007669"/>
    <property type="project" value="UniProtKB-KW"/>
</dbReference>
<dbReference type="Gene3D" id="3.40.50.300">
    <property type="entry name" value="P-loop containing nucleotide triphosphate hydrolases"/>
    <property type="match status" value="1"/>
</dbReference>
<dbReference type="InterPro" id="IPR008921">
    <property type="entry name" value="DNA_pol3_clamp-load_cplx_C"/>
</dbReference>
<feature type="domain" description="DNA polymerase III delta subunit-like C-terminal" evidence="10">
    <location>
        <begin position="217"/>
        <end position="339"/>
    </location>
</feature>
<evidence type="ECO:0000256" key="6">
    <source>
        <dbReference type="ARBA" id="ARBA00022932"/>
    </source>
</evidence>
<dbReference type="InterPro" id="IPR010372">
    <property type="entry name" value="DNA_pol3_delta_N"/>
</dbReference>
<evidence type="ECO:0000313" key="11">
    <source>
        <dbReference type="EMBL" id="QNO19118.1"/>
    </source>
</evidence>
<dbReference type="PANTHER" id="PTHR34388:SF1">
    <property type="entry name" value="DNA POLYMERASE III SUBUNIT DELTA"/>
    <property type="match status" value="1"/>
</dbReference>
<dbReference type="InterPro" id="IPR048466">
    <property type="entry name" value="DNA_pol3_delta-like_C"/>
</dbReference>
<keyword evidence="3 11" id="KW-0808">Transferase</keyword>
<sequence length="350" mass="39170">MAECREGDLKKQIEANTLAGVYFLYGEEKYMVSVWAQRLIKKSAGKDFLDFNLQRFTGDVPADTLDDAVQALPFMAQRKCVAVADLALEGRTPSEVKKLLELLDDVPDTTVLVLYFAASDPALKKDKKWKDIFAVCKEKGTCIACMRRTQQDLERLLISAAGKRGCTLSRTNAQRMFRYVGSDLTALLNELEKVCAFTGGGEISSETIDKLVTRNLETRVYDLSKALLAGRYAQAYQTLGQLLDQNEEPVRILAVLSGAYIDLYRVRTALQSGETALEPANHFEEYKRREFRLTNAERDTHNLSTQMLRASLDVLLQADLDLKGSRTDSRLILEHTLARLLVIAGGEENA</sequence>
<dbReference type="Proteomes" id="UP000516046">
    <property type="component" value="Chromosome"/>
</dbReference>
<evidence type="ECO:0000259" key="9">
    <source>
        <dbReference type="Pfam" id="PF06144"/>
    </source>
</evidence>
<evidence type="ECO:0000256" key="7">
    <source>
        <dbReference type="ARBA" id="ARBA00034754"/>
    </source>
</evidence>
<dbReference type="PANTHER" id="PTHR34388">
    <property type="entry name" value="DNA POLYMERASE III SUBUNIT DELTA"/>
    <property type="match status" value="1"/>
</dbReference>
<comment type="similarity">
    <text evidence="7">Belongs to the DNA polymerase HolA subunit family.</text>
</comment>
<feature type="domain" description="DNA polymerase III delta N-terminal" evidence="9">
    <location>
        <begin position="22"/>
        <end position="122"/>
    </location>
</feature>
<evidence type="ECO:0000256" key="8">
    <source>
        <dbReference type="ARBA" id="ARBA00049244"/>
    </source>
</evidence>
<dbReference type="InterPro" id="IPR027417">
    <property type="entry name" value="P-loop_NTPase"/>
</dbReference>
<comment type="catalytic activity">
    <reaction evidence="8">
        <text>DNA(n) + a 2'-deoxyribonucleoside 5'-triphosphate = DNA(n+1) + diphosphate</text>
        <dbReference type="Rhea" id="RHEA:22508"/>
        <dbReference type="Rhea" id="RHEA-COMP:17339"/>
        <dbReference type="Rhea" id="RHEA-COMP:17340"/>
        <dbReference type="ChEBI" id="CHEBI:33019"/>
        <dbReference type="ChEBI" id="CHEBI:61560"/>
        <dbReference type="ChEBI" id="CHEBI:173112"/>
        <dbReference type="EC" id="2.7.7.7"/>
    </reaction>
</comment>
<organism evidence="11 12">
    <name type="scientific">Caproicibacterium amylolyticum</name>
    <dbReference type="NCBI Taxonomy" id="2766537"/>
    <lineage>
        <taxon>Bacteria</taxon>
        <taxon>Bacillati</taxon>
        <taxon>Bacillota</taxon>
        <taxon>Clostridia</taxon>
        <taxon>Eubacteriales</taxon>
        <taxon>Oscillospiraceae</taxon>
        <taxon>Caproicibacterium</taxon>
    </lineage>
</organism>
<keyword evidence="5" id="KW-0235">DNA replication</keyword>
<proteinExistence type="inferred from homology"/>
<evidence type="ECO:0000313" key="12">
    <source>
        <dbReference type="Proteomes" id="UP000516046"/>
    </source>
</evidence>
<dbReference type="GO" id="GO:0009360">
    <property type="term" value="C:DNA polymerase III complex"/>
    <property type="evidence" value="ECO:0007669"/>
    <property type="project" value="InterPro"/>
</dbReference>
<gene>
    <name evidence="11" type="primary">holA</name>
    <name evidence="11" type="ORF">H6X83_05780</name>
</gene>
<protein>
    <recommendedName>
        <fullName evidence="2">DNA polymerase III subunit delta</fullName>
        <ecNumber evidence="1">2.7.7.7</ecNumber>
    </recommendedName>
</protein>
<dbReference type="GO" id="GO:0006261">
    <property type="term" value="P:DNA-templated DNA replication"/>
    <property type="evidence" value="ECO:0007669"/>
    <property type="project" value="TreeGrafter"/>
</dbReference>
<reference evidence="11 12" key="1">
    <citation type="submission" date="2020-08" db="EMBL/GenBank/DDBJ databases">
        <authorList>
            <person name="Ren C."/>
            <person name="Gu Y."/>
            <person name="Xu Y."/>
        </authorList>
    </citation>
    <scope>NUCLEOTIDE SEQUENCE [LARGE SCALE GENOMIC DNA]</scope>
    <source>
        <strain evidence="11 12">LBM18003</strain>
    </source>
</reference>
<name>A0A7G9WKA6_9FIRM</name>
<dbReference type="Pfam" id="PF21694">
    <property type="entry name" value="DNA_pol3_delta_C"/>
    <property type="match status" value="1"/>
</dbReference>
<accession>A0A7G9WKA6</accession>
<dbReference type="InterPro" id="IPR005790">
    <property type="entry name" value="DNA_polIII_delta"/>
</dbReference>